<dbReference type="GO" id="GO:0008168">
    <property type="term" value="F:methyltransferase activity"/>
    <property type="evidence" value="ECO:0007669"/>
    <property type="project" value="UniProtKB-KW"/>
</dbReference>
<sequence>MPEPATQTEYWNSDVGERWVTMQAELDRVFAPLTAALLDAASLRSGERMLDIGCGCGETALLAAERLGAGGAVTALDVSRPMLARARARPATGAPITWIEADAQIHAFAPGHDLALSRFGVMFFEESRAAFANIRQALRPGGRLVVLCWRALTENEWVSLPRDAVLGVVPAPEPPPPGGPGPFRFADGAALAELLAQAGFTGAAVAPVDRAIAIGDDIGAATRFAVTVGPVAGLLRELDDPALRERAVAAVRAAMPAEGPVRLGAACWLATAFNPG</sequence>
<dbReference type="InterPro" id="IPR029063">
    <property type="entry name" value="SAM-dependent_MTases_sf"/>
</dbReference>
<keyword evidence="2" id="KW-0808">Transferase</keyword>
<reference evidence="2 3" key="1">
    <citation type="submission" date="2015-03" db="EMBL/GenBank/DDBJ databases">
        <title>Genome sequencing of Methylobacterium tarhaniae DSM 25844.</title>
        <authorList>
            <person name="Chaudhry V."/>
            <person name="Patil P.B."/>
        </authorList>
    </citation>
    <scope>NUCLEOTIDE SEQUENCE [LARGE SCALE GENOMIC DNA]</scope>
    <source>
        <strain evidence="2 3">DSM 25844</strain>
    </source>
</reference>
<dbReference type="GO" id="GO:0032259">
    <property type="term" value="P:methylation"/>
    <property type="evidence" value="ECO:0007669"/>
    <property type="project" value="UniProtKB-KW"/>
</dbReference>
<keyword evidence="3" id="KW-1185">Reference proteome</keyword>
<evidence type="ECO:0000259" key="1">
    <source>
        <dbReference type="Pfam" id="PF13649"/>
    </source>
</evidence>
<gene>
    <name evidence="2" type="ORF">VQ03_18115</name>
</gene>
<evidence type="ECO:0000313" key="3">
    <source>
        <dbReference type="Proteomes" id="UP000036449"/>
    </source>
</evidence>
<dbReference type="PANTHER" id="PTHR43591">
    <property type="entry name" value="METHYLTRANSFERASE"/>
    <property type="match status" value="1"/>
</dbReference>
<dbReference type="EMBL" id="LABZ01000126">
    <property type="protein sequence ID" value="KMO38086.1"/>
    <property type="molecule type" value="Genomic_DNA"/>
</dbReference>
<organism evidence="2 3">
    <name type="scientific">Methylobacterium tarhaniae</name>
    <dbReference type="NCBI Taxonomy" id="1187852"/>
    <lineage>
        <taxon>Bacteria</taxon>
        <taxon>Pseudomonadati</taxon>
        <taxon>Pseudomonadota</taxon>
        <taxon>Alphaproteobacteria</taxon>
        <taxon>Hyphomicrobiales</taxon>
        <taxon>Methylobacteriaceae</taxon>
        <taxon>Methylobacterium</taxon>
    </lineage>
</organism>
<comment type="caution">
    <text evidence="2">The sequence shown here is derived from an EMBL/GenBank/DDBJ whole genome shotgun (WGS) entry which is preliminary data.</text>
</comment>
<accession>A0A0J6VGA1</accession>
<dbReference type="OrthoDB" id="9777638at2"/>
<dbReference type="CDD" id="cd02440">
    <property type="entry name" value="AdoMet_MTases"/>
    <property type="match status" value="1"/>
</dbReference>
<feature type="domain" description="Methyltransferase" evidence="1">
    <location>
        <begin position="50"/>
        <end position="142"/>
    </location>
</feature>
<dbReference type="Pfam" id="PF13649">
    <property type="entry name" value="Methyltransf_25"/>
    <property type="match status" value="1"/>
</dbReference>
<name>A0A0J6VGA1_9HYPH</name>
<dbReference type="Proteomes" id="UP000036449">
    <property type="component" value="Unassembled WGS sequence"/>
</dbReference>
<dbReference type="Gene3D" id="3.40.50.150">
    <property type="entry name" value="Vaccinia Virus protein VP39"/>
    <property type="match status" value="1"/>
</dbReference>
<evidence type="ECO:0000313" key="2">
    <source>
        <dbReference type="EMBL" id="KMO38086.1"/>
    </source>
</evidence>
<dbReference type="PATRIC" id="fig|1187852.3.peg.915"/>
<proteinExistence type="predicted"/>
<dbReference type="RefSeq" id="WP_048452276.1">
    <property type="nucleotide sequence ID" value="NZ_LABZ01000126.1"/>
</dbReference>
<dbReference type="SUPFAM" id="SSF53335">
    <property type="entry name" value="S-adenosyl-L-methionine-dependent methyltransferases"/>
    <property type="match status" value="1"/>
</dbReference>
<dbReference type="InterPro" id="IPR041698">
    <property type="entry name" value="Methyltransf_25"/>
</dbReference>
<protein>
    <submittedName>
        <fullName evidence="2">Methyltransferase type 11</fullName>
    </submittedName>
</protein>
<dbReference type="AlphaFoldDB" id="A0A0J6VGA1"/>
<keyword evidence="2" id="KW-0489">Methyltransferase</keyword>
<dbReference type="PANTHER" id="PTHR43591:SF24">
    <property type="entry name" value="2-METHOXY-6-POLYPRENYL-1,4-BENZOQUINOL METHYLASE, MITOCHONDRIAL"/>
    <property type="match status" value="1"/>
</dbReference>